<dbReference type="STRING" id="226505.SAMN05444394_2482"/>
<accession>A0A1N6FIV6</accession>
<keyword evidence="1" id="KW-0732">Signal</keyword>
<dbReference type="Proteomes" id="UP000185221">
    <property type="component" value="Unassembled WGS sequence"/>
</dbReference>
<dbReference type="InterPro" id="IPR039437">
    <property type="entry name" value="FrzH/put_lumazine-bd"/>
</dbReference>
<sequence>MKTKLLLSICLLMSVTFLSKAQSEEEAVKEVIISMFDGMRAKNAEQIISAFSEDAIMQTIQNKPEGTVIGNNTVAEFANSIASVPAETYLDERLTDFVIKVDANMATAWTPYQFYVNEKFSHCGVNSFQLVKFEGEWKIVYIIDTRRKEACVE</sequence>
<proteinExistence type="predicted"/>
<keyword evidence="3" id="KW-1185">Reference proteome</keyword>
<feature type="signal peptide" evidence="1">
    <location>
        <begin position="1"/>
        <end position="21"/>
    </location>
</feature>
<evidence type="ECO:0000313" key="3">
    <source>
        <dbReference type="Proteomes" id="UP000185221"/>
    </source>
</evidence>
<reference evidence="3" key="1">
    <citation type="submission" date="2016-11" db="EMBL/GenBank/DDBJ databases">
        <authorList>
            <person name="Varghese N."/>
            <person name="Submissions S."/>
        </authorList>
    </citation>
    <scope>NUCLEOTIDE SEQUENCE [LARGE SCALE GENOMIC DNA]</scope>
    <source>
        <strain evidence="3">DSM 15292</strain>
    </source>
</reference>
<dbReference type="Pfam" id="PF12893">
    <property type="entry name" value="Lumazine_bd_2"/>
    <property type="match status" value="1"/>
</dbReference>
<dbReference type="AlphaFoldDB" id="A0A1N6FIV6"/>
<gene>
    <name evidence="2" type="ORF">SAMN05444394_2482</name>
</gene>
<dbReference type="OrthoDB" id="117186at2"/>
<dbReference type="InterPro" id="IPR032710">
    <property type="entry name" value="NTF2-like_dom_sf"/>
</dbReference>
<evidence type="ECO:0000313" key="2">
    <source>
        <dbReference type="EMBL" id="SIN95185.1"/>
    </source>
</evidence>
<evidence type="ECO:0000256" key="1">
    <source>
        <dbReference type="SAM" id="SignalP"/>
    </source>
</evidence>
<dbReference type="SUPFAM" id="SSF54427">
    <property type="entry name" value="NTF2-like"/>
    <property type="match status" value="1"/>
</dbReference>
<dbReference type="EMBL" id="FSRC01000002">
    <property type="protein sequence ID" value="SIN95185.1"/>
    <property type="molecule type" value="Genomic_DNA"/>
</dbReference>
<name>A0A1N6FIV6_9BACT</name>
<organism evidence="2 3">
    <name type="scientific">Algoriphagus halophilus</name>
    <dbReference type="NCBI Taxonomy" id="226505"/>
    <lineage>
        <taxon>Bacteria</taxon>
        <taxon>Pseudomonadati</taxon>
        <taxon>Bacteroidota</taxon>
        <taxon>Cytophagia</taxon>
        <taxon>Cytophagales</taxon>
        <taxon>Cyclobacteriaceae</taxon>
        <taxon>Algoriphagus</taxon>
    </lineage>
</organism>
<dbReference type="RefSeq" id="WP_074225317.1">
    <property type="nucleotide sequence ID" value="NZ_FSRC01000002.1"/>
</dbReference>
<protein>
    <submittedName>
        <fullName evidence="2">Putative lumazine-binding</fullName>
    </submittedName>
</protein>
<feature type="chain" id="PRO_5012658593" evidence="1">
    <location>
        <begin position="22"/>
        <end position="153"/>
    </location>
</feature>
<dbReference type="Gene3D" id="3.10.450.50">
    <property type="match status" value="1"/>
</dbReference>